<dbReference type="Gene3D" id="3.30.750.24">
    <property type="entry name" value="STAS domain"/>
    <property type="match status" value="1"/>
</dbReference>
<dbReference type="InterPro" id="IPR002645">
    <property type="entry name" value="STAS_dom"/>
</dbReference>
<dbReference type="PROSITE" id="PS50801">
    <property type="entry name" value="STAS"/>
    <property type="match status" value="1"/>
</dbReference>
<evidence type="ECO:0000259" key="2">
    <source>
        <dbReference type="PROSITE" id="PS50801"/>
    </source>
</evidence>
<name>A0AAX2EH41_9BACI</name>
<sequence length="164" mass="18283">MMRNIASIEELHQENEQLKKKLAEYEGMIKELSAPMIPSIVPNTILVPLTGTFSVERFTHIQDKIVGSVVDADADTVIIDLTGINYLDIDTVGYRELSANIKNLTEALKLMGVETIFVGFSAKLVQKLVLSNSGFQGFKSYSTFRSGLKSLLKQKGMEIREIEK</sequence>
<comment type="caution">
    <text evidence="3">The sequence shown here is derived from an EMBL/GenBank/DDBJ whole genome shotgun (WGS) entry which is preliminary data.</text>
</comment>
<organism evidence="3 4">
    <name type="scientific">Terribacillus saccharophilus</name>
    <dbReference type="NCBI Taxonomy" id="361277"/>
    <lineage>
        <taxon>Bacteria</taxon>
        <taxon>Bacillati</taxon>
        <taxon>Bacillota</taxon>
        <taxon>Bacilli</taxon>
        <taxon>Bacillales</taxon>
        <taxon>Bacillaceae</taxon>
        <taxon>Terribacillus</taxon>
    </lineage>
</organism>
<accession>A0AAX2EH41</accession>
<dbReference type="InterPro" id="IPR051932">
    <property type="entry name" value="Bact_StressResp_Reg"/>
</dbReference>
<proteinExistence type="predicted"/>
<dbReference type="SUPFAM" id="SSF52091">
    <property type="entry name" value="SpoIIaa-like"/>
    <property type="match status" value="1"/>
</dbReference>
<dbReference type="EMBL" id="FOCD01000002">
    <property type="protein sequence ID" value="SEN53891.1"/>
    <property type="molecule type" value="Genomic_DNA"/>
</dbReference>
<protein>
    <submittedName>
        <fullName evidence="3">RsbT co-antagonist protein RsbR</fullName>
    </submittedName>
</protein>
<dbReference type="Proteomes" id="UP000199735">
    <property type="component" value="Unassembled WGS sequence"/>
</dbReference>
<feature type="coiled-coil region" evidence="1">
    <location>
        <begin position="1"/>
        <end position="31"/>
    </location>
</feature>
<dbReference type="CDD" id="cd07041">
    <property type="entry name" value="STAS_RsbR_RsbS_like"/>
    <property type="match status" value="1"/>
</dbReference>
<evidence type="ECO:0000256" key="1">
    <source>
        <dbReference type="SAM" id="Coils"/>
    </source>
</evidence>
<dbReference type="InterPro" id="IPR036513">
    <property type="entry name" value="STAS_dom_sf"/>
</dbReference>
<dbReference type="Pfam" id="PF01740">
    <property type="entry name" value="STAS"/>
    <property type="match status" value="1"/>
</dbReference>
<keyword evidence="1" id="KW-0175">Coiled coil</keyword>
<evidence type="ECO:0000313" key="4">
    <source>
        <dbReference type="Proteomes" id="UP000199735"/>
    </source>
</evidence>
<evidence type="ECO:0000313" key="3">
    <source>
        <dbReference type="EMBL" id="SEN53891.1"/>
    </source>
</evidence>
<dbReference type="AlphaFoldDB" id="A0AAX2EH41"/>
<gene>
    <name evidence="3" type="ORF">SAMN04489762_2481</name>
</gene>
<dbReference type="PANTHER" id="PTHR33745">
    <property type="entry name" value="RSBT ANTAGONIST PROTEIN RSBS-RELATED"/>
    <property type="match status" value="1"/>
</dbReference>
<feature type="domain" description="STAS" evidence="2">
    <location>
        <begin position="42"/>
        <end position="151"/>
    </location>
</feature>
<reference evidence="3 4" key="1">
    <citation type="submission" date="2016-10" db="EMBL/GenBank/DDBJ databases">
        <authorList>
            <person name="Varghese N."/>
            <person name="Submissions S."/>
        </authorList>
    </citation>
    <scope>NUCLEOTIDE SEQUENCE [LARGE SCALE GENOMIC DNA]</scope>
    <source>
        <strain evidence="3 4">DSM 21619</strain>
    </source>
</reference>